<gene>
    <name evidence="2" type="ORF">SAMN05444390_101252</name>
</gene>
<dbReference type="InterPro" id="IPR049210">
    <property type="entry name" value="DUF6812"/>
</dbReference>
<dbReference type="Proteomes" id="UP000236745">
    <property type="component" value="Unassembled WGS sequence"/>
</dbReference>
<dbReference type="Pfam" id="PF20660">
    <property type="entry name" value="DUF6812"/>
    <property type="match status" value="1"/>
</dbReference>
<feature type="region of interest" description="Disordered" evidence="1">
    <location>
        <begin position="78"/>
        <end position="103"/>
    </location>
</feature>
<sequence>MSVVLKQKREIKVYVRMHDGSRQLGNVFLGPDERLQDILNDDRMFLPLQVDDQSSLVMLSKRYIQQIEEVRPETVKRRNDEVYNHAGQRRPEPKPEAVKEEVRAPRALNLELDDFKPVVPKKS</sequence>
<evidence type="ECO:0000313" key="3">
    <source>
        <dbReference type="Proteomes" id="UP000236745"/>
    </source>
</evidence>
<keyword evidence="3" id="KW-1185">Reference proteome</keyword>
<name>A0A1H5U5I8_9GAMM</name>
<protein>
    <submittedName>
        <fullName evidence="2">Uncharacterized protein</fullName>
    </submittedName>
</protein>
<accession>A0A1H5U5I8</accession>
<evidence type="ECO:0000256" key="1">
    <source>
        <dbReference type="SAM" id="MobiDB-lite"/>
    </source>
</evidence>
<evidence type="ECO:0000313" key="2">
    <source>
        <dbReference type="EMBL" id="SEF69551.1"/>
    </source>
</evidence>
<organism evidence="2 3">
    <name type="scientific">Marinobacterium lutimaris</name>
    <dbReference type="NCBI Taxonomy" id="568106"/>
    <lineage>
        <taxon>Bacteria</taxon>
        <taxon>Pseudomonadati</taxon>
        <taxon>Pseudomonadota</taxon>
        <taxon>Gammaproteobacteria</taxon>
        <taxon>Oceanospirillales</taxon>
        <taxon>Oceanospirillaceae</taxon>
        <taxon>Marinobacterium</taxon>
    </lineage>
</organism>
<proteinExistence type="predicted"/>
<dbReference type="OrthoDB" id="7068136at2"/>
<dbReference type="AlphaFoldDB" id="A0A1H5U5I8"/>
<dbReference type="EMBL" id="FNVQ01000001">
    <property type="protein sequence ID" value="SEF69551.1"/>
    <property type="molecule type" value="Genomic_DNA"/>
</dbReference>
<reference evidence="2 3" key="1">
    <citation type="submission" date="2016-10" db="EMBL/GenBank/DDBJ databases">
        <authorList>
            <person name="de Groot N.N."/>
        </authorList>
    </citation>
    <scope>NUCLEOTIDE SEQUENCE [LARGE SCALE GENOMIC DNA]</scope>
    <source>
        <strain evidence="2 3">DSM 22012</strain>
    </source>
</reference>
<dbReference type="RefSeq" id="WP_146071847.1">
    <property type="nucleotide sequence ID" value="NZ_FNVQ01000001.1"/>
</dbReference>